<dbReference type="GO" id="GO:0047661">
    <property type="term" value="F:amino-acid racemase activity"/>
    <property type="evidence" value="ECO:0007669"/>
    <property type="project" value="InterPro"/>
</dbReference>
<organism evidence="2 3">
    <name type="scientific">Amycolatopsis acidicola</name>
    <dbReference type="NCBI Taxonomy" id="2596893"/>
    <lineage>
        <taxon>Bacteria</taxon>
        <taxon>Bacillati</taxon>
        <taxon>Actinomycetota</taxon>
        <taxon>Actinomycetes</taxon>
        <taxon>Pseudonocardiales</taxon>
        <taxon>Pseudonocardiaceae</taxon>
        <taxon>Amycolatopsis</taxon>
    </lineage>
</organism>
<gene>
    <name evidence="2" type="ORF">FPZ12_005035</name>
</gene>
<dbReference type="PANTHER" id="PTHR28047">
    <property type="entry name" value="PROTEIN DCG1"/>
    <property type="match status" value="1"/>
</dbReference>
<dbReference type="Gene3D" id="3.40.50.12500">
    <property type="match status" value="1"/>
</dbReference>
<reference evidence="2" key="1">
    <citation type="submission" date="2019-09" db="EMBL/GenBank/DDBJ databases">
        <authorList>
            <person name="Teo W.F.A."/>
            <person name="Duangmal K."/>
        </authorList>
    </citation>
    <scope>NUCLEOTIDE SEQUENCE [LARGE SCALE GENOMIC DNA]</scope>
    <source>
        <strain evidence="2">K81G1</strain>
    </source>
</reference>
<sequence length="257" mass="26841">MRFLVVNCNTSREITRVIEANAMAAAREGTEIVAIEPAWGPESAEGFYESFVTAAAVLDTVLTYDGPFDAVVMAGYGEHGREGMRQVLEVPVVDITEASAQFACLVSHRFGVATTAPAATAGIEDSLRGAGLWSRCAGVLATRVPVLGIHQDNELTLDALVETGRALLDLGADSVVLGCAGFAGLDRRLEDVLGVPVLDGVACAVAAAEGLVGLGKTTSKHGPFRPPDPAKTWTHWPRALAGKNVGARTMATDRSSP</sequence>
<dbReference type="OrthoDB" id="9791723at2"/>
<evidence type="ECO:0000313" key="2">
    <source>
        <dbReference type="EMBL" id="KAA9165845.1"/>
    </source>
</evidence>
<dbReference type="InterPro" id="IPR052186">
    <property type="entry name" value="Hydantoin_racemase-like"/>
</dbReference>
<dbReference type="InterPro" id="IPR053714">
    <property type="entry name" value="Iso_Racemase_Enz_sf"/>
</dbReference>
<name>A0A5N0VI52_9PSEU</name>
<protein>
    <submittedName>
        <fullName evidence="2">Asp/Glu/hydantoin racemase</fullName>
    </submittedName>
</protein>
<dbReference type="InterPro" id="IPR015942">
    <property type="entry name" value="Asp/Glu/hydantoin_racemase"/>
</dbReference>
<dbReference type="EMBL" id="VMNW02000004">
    <property type="protein sequence ID" value="KAA9165845.1"/>
    <property type="molecule type" value="Genomic_DNA"/>
</dbReference>
<evidence type="ECO:0000256" key="1">
    <source>
        <dbReference type="ARBA" id="ARBA00038414"/>
    </source>
</evidence>
<dbReference type="PANTHER" id="PTHR28047:SF5">
    <property type="entry name" value="PROTEIN DCG1"/>
    <property type="match status" value="1"/>
</dbReference>
<dbReference type="RefSeq" id="WP_144750360.1">
    <property type="nucleotide sequence ID" value="NZ_VMNW02000004.1"/>
</dbReference>
<comment type="similarity">
    <text evidence="1">Belongs to the HyuE racemase family.</text>
</comment>
<evidence type="ECO:0000313" key="3">
    <source>
        <dbReference type="Proteomes" id="UP000319769"/>
    </source>
</evidence>
<dbReference type="Pfam" id="PF01177">
    <property type="entry name" value="Asp_Glu_race"/>
    <property type="match status" value="1"/>
</dbReference>
<keyword evidence="3" id="KW-1185">Reference proteome</keyword>
<accession>A0A5N0VI52</accession>
<comment type="caution">
    <text evidence="2">The sequence shown here is derived from an EMBL/GenBank/DDBJ whole genome shotgun (WGS) entry which is preliminary data.</text>
</comment>
<dbReference type="AlphaFoldDB" id="A0A5N0VI52"/>
<proteinExistence type="inferred from homology"/>
<dbReference type="Proteomes" id="UP000319769">
    <property type="component" value="Unassembled WGS sequence"/>
</dbReference>